<dbReference type="Pfam" id="PF00353">
    <property type="entry name" value="HemolysinCabind"/>
    <property type="match status" value="9"/>
</dbReference>
<feature type="non-terminal residue" evidence="3">
    <location>
        <position position="659"/>
    </location>
</feature>
<dbReference type="PROSITE" id="PS00330">
    <property type="entry name" value="HEMOLYSIN_CALCIUM"/>
    <property type="match status" value="1"/>
</dbReference>
<dbReference type="InterPro" id="IPR001343">
    <property type="entry name" value="Hemolysn_Ca-bd"/>
</dbReference>
<dbReference type="PANTHER" id="PTHR38340">
    <property type="entry name" value="S-LAYER PROTEIN"/>
    <property type="match status" value="1"/>
</dbReference>
<dbReference type="SUPFAM" id="SSF51120">
    <property type="entry name" value="beta-Roll"/>
    <property type="match status" value="5"/>
</dbReference>
<dbReference type="Proteomes" id="UP001177080">
    <property type="component" value="Unassembled WGS sequence"/>
</dbReference>
<dbReference type="InterPro" id="IPR050557">
    <property type="entry name" value="RTX_toxin/Mannuronan_C5-epim"/>
</dbReference>
<keyword evidence="4" id="KW-1185">Reference proteome</keyword>
<comment type="caution">
    <text evidence="3">The sequence shown here is derived from an EMBL/GenBank/DDBJ whole genome shotgun (WGS) entry which is preliminary data.</text>
</comment>
<reference evidence="3" key="1">
    <citation type="submission" date="2022-04" db="EMBL/GenBank/DDBJ databases">
        <title>Shinella lacus sp. nov., a novel member of the genus Shinella from water.</title>
        <authorList>
            <person name="Deng Y."/>
        </authorList>
    </citation>
    <scope>NUCLEOTIDE SEQUENCE</scope>
    <source>
        <strain evidence="3">JCM 31239</strain>
    </source>
</reference>
<dbReference type="InterPro" id="IPR011049">
    <property type="entry name" value="Serralysin-like_metalloprot_C"/>
</dbReference>
<dbReference type="Gene3D" id="2.150.10.10">
    <property type="entry name" value="Serralysin-like metalloprotease, C-terminal"/>
    <property type="match status" value="4"/>
</dbReference>
<dbReference type="PRINTS" id="PR00313">
    <property type="entry name" value="CABNDNGRPT"/>
</dbReference>
<evidence type="ECO:0000256" key="1">
    <source>
        <dbReference type="ARBA" id="ARBA00004613"/>
    </source>
</evidence>
<dbReference type="RefSeq" id="WP_367892220.1">
    <property type="nucleotide sequence ID" value="NZ_WHSC02000016.1"/>
</dbReference>
<protein>
    <recommendedName>
        <fullName evidence="5">Hemolysin type calcium-binding protein</fullName>
    </recommendedName>
</protein>
<evidence type="ECO:0008006" key="5">
    <source>
        <dbReference type="Google" id="ProtNLM"/>
    </source>
</evidence>
<accession>A0ABT8XLZ3</accession>
<name>A0ABT8XLZ3_9HYPH</name>
<gene>
    <name evidence="3" type="ORF">GB928_026595</name>
</gene>
<evidence type="ECO:0000256" key="2">
    <source>
        <dbReference type="ARBA" id="ARBA00022525"/>
    </source>
</evidence>
<evidence type="ECO:0000313" key="3">
    <source>
        <dbReference type="EMBL" id="MDO6124756.1"/>
    </source>
</evidence>
<keyword evidence="2" id="KW-0964">Secreted</keyword>
<dbReference type="InterPro" id="IPR018511">
    <property type="entry name" value="Hemolysin-typ_Ca-bd_CS"/>
</dbReference>
<evidence type="ECO:0000313" key="4">
    <source>
        <dbReference type="Proteomes" id="UP001177080"/>
    </source>
</evidence>
<dbReference type="PANTHER" id="PTHR38340:SF1">
    <property type="entry name" value="S-LAYER PROTEIN"/>
    <property type="match status" value="1"/>
</dbReference>
<organism evidence="3 4">
    <name type="scientific">Shinella curvata</name>
    <dbReference type="NCBI Taxonomy" id="1817964"/>
    <lineage>
        <taxon>Bacteria</taxon>
        <taxon>Pseudomonadati</taxon>
        <taxon>Pseudomonadota</taxon>
        <taxon>Alphaproteobacteria</taxon>
        <taxon>Hyphomicrobiales</taxon>
        <taxon>Rhizobiaceae</taxon>
        <taxon>Shinella</taxon>
    </lineage>
</organism>
<proteinExistence type="predicted"/>
<sequence>MKFKGTDKADNFVGKANVADIFQFTPKTLSASDTVSGGSGTSIDRLQFTQAGTIAAASFAKVSGIEQIMLANGSNKLTITNALVGSAYGDMLKVTGGSGNDVINAAGVTTATNRVQITAGEGNDRLTGGTGADSFRVKAHDLTGSDKIVGGEGSAVDQLVFTTAGTIATSALAKVSGIEQIVLANGANNLTLTNTLVGSAYGDILRVTGGSGNDVINAAALTTKSHRVIISGGAGNDTLIAGNGADKLDGGAGADIFRFTAASLTGSDRVIGGEGSAVDQLVFTTVGTVAGSAFAKVSAIEQIVLANGSNKLTITNALVGSAYGDILKVTGGSENDVINAAGVTTATNRVQITAGAGNDTLTGGAGADSFSFTAPNLTGSDRIVGGEGSAQDQLIFTTSGTITAVAFAKVSGVEQVVLANGSNNLTLTNALVGSAYGDILKVTGGSGNDVINAAAVTTATNRVQIIAGAGNDTLSGGAGADSFSFTASNLTGSDRIVGGEGSAQDQLVFTTSGTIAAAAFAKVSGVEQIVLANGSNNLIVTNALVGSAYGDILKVTGGSGNDVINAAAVTTAANRVQITAGAGNDTLTGGAGADSFRFTAQDLTGSDKIVGGEGSAQDQLIFTAAGTITAAALAKVSGIEQIVLANGSNNLTLTNALVG</sequence>
<dbReference type="EMBL" id="WHSC02000016">
    <property type="protein sequence ID" value="MDO6124756.1"/>
    <property type="molecule type" value="Genomic_DNA"/>
</dbReference>
<comment type="subcellular location">
    <subcellularLocation>
        <location evidence="1">Secreted</location>
    </subcellularLocation>
</comment>